<dbReference type="EMBL" id="PSQE01000001">
    <property type="protein sequence ID" value="RHN77950.1"/>
    <property type="molecule type" value="Genomic_DNA"/>
</dbReference>
<dbReference type="AlphaFoldDB" id="A0A396JI66"/>
<proteinExistence type="predicted"/>
<feature type="compositionally biased region" description="Basic and acidic residues" evidence="1">
    <location>
        <begin position="39"/>
        <end position="66"/>
    </location>
</feature>
<evidence type="ECO:0000313" key="2">
    <source>
        <dbReference type="EMBL" id="RHN77950.1"/>
    </source>
</evidence>
<dbReference type="Gramene" id="rna1460">
    <property type="protein sequence ID" value="RHN77950.1"/>
    <property type="gene ID" value="gene1460"/>
</dbReference>
<reference evidence="2" key="1">
    <citation type="journal article" date="2018" name="Nat. Plants">
        <title>Whole-genome landscape of Medicago truncatula symbiotic genes.</title>
        <authorList>
            <person name="Pecrix Y."/>
            <person name="Gamas P."/>
            <person name="Carrere S."/>
        </authorList>
    </citation>
    <scope>NUCLEOTIDE SEQUENCE</scope>
    <source>
        <tissue evidence="2">Leaves</tissue>
    </source>
</reference>
<comment type="caution">
    <text evidence="2">The sequence shown here is derived from an EMBL/GenBank/DDBJ whole genome shotgun (WGS) entry which is preliminary data.</text>
</comment>
<sequence>MPSYPRYFPMVLTPPPPPPLIFFFFINKESMEEIIPDGALKKEAHRQTKRSEPTLTELDGRQKIKNDYSNQST</sequence>
<name>A0A396JI66_MEDTR</name>
<dbReference type="Proteomes" id="UP000265566">
    <property type="component" value="Chromosome 1"/>
</dbReference>
<accession>A0A396JI66</accession>
<feature type="region of interest" description="Disordered" evidence="1">
    <location>
        <begin position="39"/>
        <end position="73"/>
    </location>
</feature>
<organism evidence="2">
    <name type="scientific">Medicago truncatula</name>
    <name type="common">Barrel medic</name>
    <name type="synonym">Medicago tribuloides</name>
    <dbReference type="NCBI Taxonomy" id="3880"/>
    <lineage>
        <taxon>Eukaryota</taxon>
        <taxon>Viridiplantae</taxon>
        <taxon>Streptophyta</taxon>
        <taxon>Embryophyta</taxon>
        <taxon>Tracheophyta</taxon>
        <taxon>Spermatophyta</taxon>
        <taxon>Magnoliopsida</taxon>
        <taxon>eudicotyledons</taxon>
        <taxon>Gunneridae</taxon>
        <taxon>Pentapetalae</taxon>
        <taxon>rosids</taxon>
        <taxon>fabids</taxon>
        <taxon>Fabales</taxon>
        <taxon>Fabaceae</taxon>
        <taxon>Papilionoideae</taxon>
        <taxon>50 kb inversion clade</taxon>
        <taxon>NPAAA clade</taxon>
        <taxon>Hologalegina</taxon>
        <taxon>IRL clade</taxon>
        <taxon>Trifolieae</taxon>
        <taxon>Medicago</taxon>
    </lineage>
</organism>
<gene>
    <name evidence="2" type="ORF">MtrunA17_Chr1g0160251</name>
</gene>
<protein>
    <submittedName>
        <fullName evidence="2">Uncharacterized protein</fullName>
    </submittedName>
</protein>
<evidence type="ECO:0000256" key="1">
    <source>
        <dbReference type="SAM" id="MobiDB-lite"/>
    </source>
</evidence>